<dbReference type="InterPro" id="IPR014710">
    <property type="entry name" value="RmlC-like_jellyroll"/>
</dbReference>
<comment type="caution">
    <text evidence="2">The sequence shown here is derived from an EMBL/GenBank/DDBJ whole genome shotgun (WGS) entry which is preliminary data.</text>
</comment>
<feature type="domain" description="Sugar 3,4-ketoisomerase QdtA cupin" evidence="1">
    <location>
        <begin position="15"/>
        <end position="130"/>
    </location>
</feature>
<name>A0A6L8W961_9PROT</name>
<dbReference type="InterPro" id="IPR011051">
    <property type="entry name" value="RmlC_Cupin_sf"/>
</dbReference>
<dbReference type="CDD" id="cd20292">
    <property type="entry name" value="cupin_QdtA-like"/>
    <property type="match status" value="1"/>
</dbReference>
<dbReference type="RefSeq" id="WP_161316122.1">
    <property type="nucleotide sequence ID" value="NZ_WTUW01000002.1"/>
</dbReference>
<keyword evidence="3" id="KW-1185">Reference proteome</keyword>
<sequence>MKLLKSLLDGKAAVYQIAPKIDERGSLVPADLSELNFPVKRVFLVRATSNVERGGHGHYRGRQFLMHVSGKITVELRYNGVIRTEQLEYPGNCLLIEPGVWSKQIYSNESSALIVCCDTSYDESDYFYETREDGLLTSSVKKDS</sequence>
<gene>
    <name evidence="2" type="ORF">GQE98_13420</name>
</gene>
<dbReference type="Pfam" id="PF05523">
    <property type="entry name" value="FdtA"/>
    <property type="match status" value="1"/>
</dbReference>
<reference evidence="2 3" key="1">
    <citation type="submission" date="2019-12" db="EMBL/GenBank/DDBJ databases">
        <title>Snethiella sp. nov. sp. isolated from sea sand.</title>
        <authorList>
            <person name="Kim J."/>
            <person name="Jeong S.E."/>
            <person name="Jung H.S."/>
            <person name="Jeon C.O."/>
        </authorList>
    </citation>
    <scope>NUCLEOTIDE SEQUENCE [LARGE SCALE GENOMIC DNA]</scope>
    <source>
        <strain evidence="2 3">DP05</strain>
    </source>
</reference>
<evidence type="ECO:0000313" key="3">
    <source>
        <dbReference type="Proteomes" id="UP000476030"/>
    </source>
</evidence>
<evidence type="ECO:0000259" key="1">
    <source>
        <dbReference type="Pfam" id="PF05523"/>
    </source>
</evidence>
<dbReference type="Proteomes" id="UP000476030">
    <property type="component" value="Unassembled WGS sequence"/>
</dbReference>
<protein>
    <recommendedName>
        <fullName evidence="1">Sugar 3,4-ketoisomerase QdtA cupin domain-containing protein</fullName>
    </recommendedName>
</protein>
<dbReference type="EMBL" id="WTUW01000002">
    <property type="protein sequence ID" value="MZR31635.1"/>
    <property type="molecule type" value="Genomic_DNA"/>
</dbReference>
<dbReference type="Gene3D" id="2.60.120.10">
    <property type="entry name" value="Jelly Rolls"/>
    <property type="match status" value="1"/>
</dbReference>
<dbReference type="SUPFAM" id="SSF51182">
    <property type="entry name" value="RmlC-like cupins"/>
    <property type="match status" value="1"/>
</dbReference>
<proteinExistence type="predicted"/>
<dbReference type="InterPro" id="IPR008894">
    <property type="entry name" value="QdtA_cupin_dom"/>
</dbReference>
<evidence type="ECO:0000313" key="2">
    <source>
        <dbReference type="EMBL" id="MZR31635.1"/>
    </source>
</evidence>
<organism evidence="2 3">
    <name type="scientific">Sneathiella litorea</name>
    <dbReference type="NCBI Taxonomy" id="2606216"/>
    <lineage>
        <taxon>Bacteria</taxon>
        <taxon>Pseudomonadati</taxon>
        <taxon>Pseudomonadota</taxon>
        <taxon>Alphaproteobacteria</taxon>
        <taxon>Sneathiellales</taxon>
        <taxon>Sneathiellaceae</taxon>
        <taxon>Sneathiella</taxon>
    </lineage>
</organism>
<accession>A0A6L8W961</accession>
<dbReference type="AlphaFoldDB" id="A0A6L8W961"/>